<dbReference type="Gene3D" id="1.25.40.10">
    <property type="entry name" value="Tetratricopeptide repeat domain"/>
    <property type="match status" value="1"/>
</dbReference>
<comment type="caution">
    <text evidence="1">The sequence shown here is derived from an EMBL/GenBank/DDBJ whole genome shotgun (WGS) entry which is preliminary data.</text>
</comment>
<evidence type="ECO:0000313" key="2">
    <source>
        <dbReference type="Proteomes" id="UP001206925"/>
    </source>
</evidence>
<feature type="non-terminal residue" evidence="1">
    <location>
        <position position="75"/>
    </location>
</feature>
<dbReference type="InterPro" id="IPR011990">
    <property type="entry name" value="TPR-like_helical_dom_sf"/>
</dbReference>
<sequence>MRNTTTQLANFLQICIDKKSHLNGKLIHAHILRTGLFTDTFLSNRLIELYHICGHLKAARQVFDKMADRNIFSFH</sequence>
<keyword evidence="2" id="KW-1185">Reference proteome</keyword>
<gene>
    <name evidence="1" type="ORF">M8C21_013472</name>
</gene>
<dbReference type="InterPro" id="IPR046960">
    <property type="entry name" value="PPR_At4g14850-like_plant"/>
</dbReference>
<evidence type="ECO:0000313" key="1">
    <source>
        <dbReference type="EMBL" id="KAI7745752.1"/>
    </source>
</evidence>
<dbReference type="AlphaFoldDB" id="A0AAD5GK27"/>
<dbReference type="PANTHER" id="PTHR47926">
    <property type="entry name" value="PENTATRICOPEPTIDE REPEAT-CONTAINING PROTEIN"/>
    <property type="match status" value="1"/>
</dbReference>
<dbReference type="Proteomes" id="UP001206925">
    <property type="component" value="Unassembled WGS sequence"/>
</dbReference>
<dbReference type="GO" id="GO:0003723">
    <property type="term" value="F:RNA binding"/>
    <property type="evidence" value="ECO:0007669"/>
    <property type="project" value="InterPro"/>
</dbReference>
<reference evidence="1" key="1">
    <citation type="submission" date="2022-06" db="EMBL/GenBank/DDBJ databases">
        <title>Uncovering the hologenomic basis of an extraordinary plant invasion.</title>
        <authorList>
            <person name="Bieker V.C."/>
            <person name="Martin M.D."/>
            <person name="Gilbert T."/>
            <person name="Hodgins K."/>
            <person name="Battlay P."/>
            <person name="Petersen B."/>
            <person name="Wilson J."/>
        </authorList>
    </citation>
    <scope>NUCLEOTIDE SEQUENCE</scope>
    <source>
        <strain evidence="1">AA19_3_7</strain>
        <tissue evidence="1">Leaf</tissue>
    </source>
</reference>
<dbReference type="GO" id="GO:0009451">
    <property type="term" value="P:RNA modification"/>
    <property type="evidence" value="ECO:0007669"/>
    <property type="project" value="InterPro"/>
</dbReference>
<protein>
    <recommendedName>
        <fullName evidence="3">Pentatricopeptide repeat-containing protein</fullName>
    </recommendedName>
</protein>
<proteinExistence type="predicted"/>
<dbReference type="EMBL" id="JAMZMK010007147">
    <property type="protein sequence ID" value="KAI7745752.1"/>
    <property type="molecule type" value="Genomic_DNA"/>
</dbReference>
<name>A0AAD5GK27_AMBAR</name>
<dbReference type="PANTHER" id="PTHR47926:SF533">
    <property type="entry name" value="DYW DOMAIN-CONTAINING PROTEIN"/>
    <property type="match status" value="1"/>
</dbReference>
<accession>A0AAD5GK27</accession>
<organism evidence="1 2">
    <name type="scientific">Ambrosia artemisiifolia</name>
    <name type="common">Common ragweed</name>
    <dbReference type="NCBI Taxonomy" id="4212"/>
    <lineage>
        <taxon>Eukaryota</taxon>
        <taxon>Viridiplantae</taxon>
        <taxon>Streptophyta</taxon>
        <taxon>Embryophyta</taxon>
        <taxon>Tracheophyta</taxon>
        <taxon>Spermatophyta</taxon>
        <taxon>Magnoliopsida</taxon>
        <taxon>eudicotyledons</taxon>
        <taxon>Gunneridae</taxon>
        <taxon>Pentapetalae</taxon>
        <taxon>asterids</taxon>
        <taxon>campanulids</taxon>
        <taxon>Asterales</taxon>
        <taxon>Asteraceae</taxon>
        <taxon>Asteroideae</taxon>
        <taxon>Heliantheae alliance</taxon>
        <taxon>Heliantheae</taxon>
        <taxon>Ambrosia</taxon>
    </lineage>
</organism>
<evidence type="ECO:0008006" key="3">
    <source>
        <dbReference type="Google" id="ProtNLM"/>
    </source>
</evidence>